<accession>A0A318HA03</accession>
<name>A0A318HA03_9MYCO</name>
<gene>
    <name evidence="1" type="ORF">C8E89_1212</name>
</gene>
<dbReference type="AlphaFoldDB" id="A0A318HA03"/>
<evidence type="ECO:0000313" key="2">
    <source>
        <dbReference type="Proteomes" id="UP000247781"/>
    </source>
</evidence>
<keyword evidence="2" id="KW-1185">Reference proteome</keyword>
<dbReference type="Proteomes" id="UP000247781">
    <property type="component" value="Unassembled WGS sequence"/>
</dbReference>
<evidence type="ECO:0008006" key="3">
    <source>
        <dbReference type="Google" id="ProtNLM"/>
    </source>
</evidence>
<protein>
    <recommendedName>
        <fullName evidence="3">Monooxygenase</fullName>
    </recommendedName>
</protein>
<dbReference type="EMBL" id="QJJU01000021">
    <property type="protein sequence ID" value="PXX04111.1"/>
    <property type="molecule type" value="Genomic_DNA"/>
</dbReference>
<proteinExistence type="predicted"/>
<comment type="caution">
    <text evidence="1">The sequence shown here is derived from an EMBL/GenBank/DDBJ whole genome shotgun (WGS) entry which is preliminary data.</text>
</comment>
<dbReference type="Pfam" id="PF19452">
    <property type="entry name" value="DUF5990"/>
    <property type="match status" value="1"/>
</dbReference>
<evidence type="ECO:0000313" key="1">
    <source>
        <dbReference type="EMBL" id="PXX04111.1"/>
    </source>
</evidence>
<sequence>MPMLLQIRGHHLPGRAWRSPDEQFDNVHVGIQVGKEPRELVRGDADTSSWTIPIEDVSRDDELDFRGAAVQGRRGSRFVYLTWGDLAEDGSFTMFRRAKLTLADLAPLITGDTGQTIVATVDLTDDCGGPRCARLRAPALRLA</sequence>
<organism evidence="1 2">
    <name type="scientific">Mycolicibacterium moriokaense</name>
    <dbReference type="NCBI Taxonomy" id="39691"/>
    <lineage>
        <taxon>Bacteria</taxon>
        <taxon>Bacillati</taxon>
        <taxon>Actinomycetota</taxon>
        <taxon>Actinomycetes</taxon>
        <taxon>Mycobacteriales</taxon>
        <taxon>Mycobacteriaceae</taxon>
        <taxon>Mycolicibacterium</taxon>
    </lineage>
</organism>
<dbReference type="InterPro" id="IPR046032">
    <property type="entry name" value="DUF5990"/>
</dbReference>
<reference evidence="1 2" key="2">
    <citation type="submission" date="2018-06" db="EMBL/GenBank/DDBJ databases">
        <title>Sequencing of bacterial isolates from soil warming experiment in Harvard Forest, Massachusetts, USA.</title>
        <authorList>
            <person name="Deangelis K.PhD."/>
        </authorList>
    </citation>
    <scope>NUCLEOTIDE SEQUENCE [LARGE SCALE GENOMIC DNA]</scope>
    <source>
        <strain evidence="1 2">GAS496</strain>
    </source>
</reference>
<reference evidence="2" key="1">
    <citation type="submission" date="2018-05" db="EMBL/GenBank/DDBJ databases">
        <authorList>
            <person name="Deangelis K."/>
            <person name="Huntemann M."/>
            <person name="Clum A."/>
            <person name="Pillay M."/>
            <person name="Palaniappan K."/>
            <person name="Varghese N."/>
            <person name="Mikhailova N."/>
            <person name="Stamatis D."/>
            <person name="Reddy T."/>
            <person name="Daum C."/>
            <person name="Shapiro N."/>
            <person name="Ivanova N."/>
            <person name="Kyrpides N."/>
            <person name="Woyke T."/>
        </authorList>
    </citation>
    <scope>NUCLEOTIDE SEQUENCE [LARGE SCALE GENOMIC DNA]</scope>
    <source>
        <strain evidence="2">GAS496</strain>
    </source>
</reference>